<dbReference type="Pfam" id="PF01465">
    <property type="entry name" value="GRIP"/>
    <property type="match status" value="1"/>
</dbReference>
<dbReference type="Proteomes" id="UP000194236">
    <property type="component" value="Unassembled WGS sequence"/>
</dbReference>
<feature type="coiled-coil region" evidence="1">
    <location>
        <begin position="6"/>
        <end position="66"/>
    </location>
</feature>
<organism evidence="4 5">
    <name type="scientific">Euroglyphus maynei</name>
    <name type="common">Mayne's house dust mite</name>
    <dbReference type="NCBI Taxonomy" id="6958"/>
    <lineage>
        <taxon>Eukaryota</taxon>
        <taxon>Metazoa</taxon>
        <taxon>Ecdysozoa</taxon>
        <taxon>Arthropoda</taxon>
        <taxon>Chelicerata</taxon>
        <taxon>Arachnida</taxon>
        <taxon>Acari</taxon>
        <taxon>Acariformes</taxon>
        <taxon>Sarcoptiformes</taxon>
        <taxon>Astigmata</taxon>
        <taxon>Psoroptidia</taxon>
        <taxon>Analgoidea</taxon>
        <taxon>Pyroglyphidae</taxon>
        <taxon>Pyroglyphinae</taxon>
        <taxon>Euroglyphus</taxon>
    </lineage>
</organism>
<evidence type="ECO:0000259" key="2">
    <source>
        <dbReference type="Pfam" id="PF01465"/>
    </source>
</evidence>
<dbReference type="InterPro" id="IPR000237">
    <property type="entry name" value="GRIP_dom"/>
</dbReference>
<sequence length="227" mass="26478">MINAENDKLNKTIKQLQISFARERSQISDINHEQLQQLRLEYENKMKNLEEELTNQRNNNNIMVNNNTSDDSNSMINSNTSFEEIKDENCSIRSNVSSSLERNFLEEILSTSNGTSKSSTNNGQNLDNLTQLLAESENNINLLSEQNRLLKEEIRRLQRNFDRVDIADNLEYLKNILLKDEQERLIGVLSIILKLTTEETAIFHEFLTENLHNNKSLTSSWNLWQWS</sequence>
<evidence type="ECO:0008006" key="6">
    <source>
        <dbReference type="Google" id="ProtNLM"/>
    </source>
</evidence>
<protein>
    <recommendedName>
        <fullName evidence="6">GRIP domain-containing protein</fullName>
    </recommendedName>
</protein>
<comment type="caution">
    <text evidence="4">The sequence shown here is derived from an EMBL/GenBank/DDBJ whole genome shotgun (WGS) entry which is preliminary data.</text>
</comment>
<keyword evidence="1" id="KW-0175">Coiled coil</keyword>
<feature type="domain" description="GCC2 Rab binding" evidence="3">
    <location>
        <begin position="115"/>
        <end position="163"/>
    </location>
</feature>
<dbReference type="InterPro" id="IPR032023">
    <property type="entry name" value="GCC2_Rab_bind"/>
</dbReference>
<dbReference type="Pfam" id="PF16704">
    <property type="entry name" value="Rab_bind"/>
    <property type="match status" value="1"/>
</dbReference>
<name>A0A1Y3B5C6_EURMA</name>
<gene>
    <name evidence="4" type="ORF">BLA29_009033</name>
</gene>
<evidence type="ECO:0000256" key="1">
    <source>
        <dbReference type="SAM" id="Coils"/>
    </source>
</evidence>
<reference evidence="4 5" key="1">
    <citation type="submission" date="2017-03" db="EMBL/GenBank/DDBJ databases">
        <title>Genome Survey of Euroglyphus maynei.</title>
        <authorList>
            <person name="Arlian L.G."/>
            <person name="Morgan M.S."/>
            <person name="Rider S.D."/>
        </authorList>
    </citation>
    <scope>NUCLEOTIDE SEQUENCE [LARGE SCALE GENOMIC DNA]</scope>
    <source>
        <strain evidence="4">Arlian Lab</strain>
        <tissue evidence="4">Whole body</tissue>
    </source>
</reference>
<proteinExistence type="predicted"/>
<feature type="domain" description="GRIP" evidence="2">
    <location>
        <begin position="169"/>
        <end position="201"/>
    </location>
</feature>
<dbReference type="EMBL" id="MUJZ01046860">
    <property type="protein sequence ID" value="OTF74485.1"/>
    <property type="molecule type" value="Genomic_DNA"/>
</dbReference>
<dbReference type="OrthoDB" id="1926336at2759"/>
<evidence type="ECO:0000313" key="4">
    <source>
        <dbReference type="EMBL" id="OTF74485.1"/>
    </source>
</evidence>
<keyword evidence="5" id="KW-1185">Reference proteome</keyword>
<feature type="coiled-coil region" evidence="1">
    <location>
        <begin position="126"/>
        <end position="167"/>
    </location>
</feature>
<evidence type="ECO:0000313" key="5">
    <source>
        <dbReference type="Proteomes" id="UP000194236"/>
    </source>
</evidence>
<accession>A0A1Y3B5C6</accession>
<dbReference type="AlphaFoldDB" id="A0A1Y3B5C6"/>
<evidence type="ECO:0000259" key="3">
    <source>
        <dbReference type="Pfam" id="PF16704"/>
    </source>
</evidence>